<dbReference type="CDD" id="cd00265">
    <property type="entry name" value="MADS_MEF2_like"/>
    <property type="match status" value="1"/>
</dbReference>
<dbReference type="FunFam" id="3.40.1810.10:FF:000030">
    <property type="entry name" value="Agamous-like MADS-box protein AGL13"/>
    <property type="match status" value="1"/>
</dbReference>
<dbReference type="InterPro" id="IPR002487">
    <property type="entry name" value="TF_Kbox"/>
</dbReference>
<protein>
    <submittedName>
        <fullName evidence="8">Uncharacterized protein</fullName>
    </submittedName>
</protein>
<dbReference type="GO" id="GO:0046983">
    <property type="term" value="F:protein dimerization activity"/>
    <property type="evidence" value="ECO:0007669"/>
    <property type="project" value="InterPro"/>
</dbReference>
<dbReference type="InterPro" id="IPR033896">
    <property type="entry name" value="MEF2-like_N"/>
</dbReference>
<dbReference type="GO" id="GO:0003700">
    <property type="term" value="F:DNA-binding transcription factor activity"/>
    <property type="evidence" value="ECO:0007669"/>
    <property type="project" value="InterPro"/>
</dbReference>
<evidence type="ECO:0000256" key="1">
    <source>
        <dbReference type="ARBA" id="ARBA00004123"/>
    </source>
</evidence>
<reference evidence="8 9" key="1">
    <citation type="journal article" date="2020" name="Nat. Food">
        <title>A phased Vanilla planifolia genome enables genetic improvement of flavour and production.</title>
        <authorList>
            <person name="Hasing T."/>
            <person name="Tang H."/>
            <person name="Brym M."/>
            <person name="Khazi F."/>
            <person name="Huang T."/>
            <person name="Chambers A.H."/>
        </authorList>
    </citation>
    <scope>NUCLEOTIDE SEQUENCE [LARGE SCALE GENOMIC DNA]</scope>
    <source>
        <tissue evidence="8">Leaf</tissue>
    </source>
</reference>
<dbReference type="GO" id="GO:0000977">
    <property type="term" value="F:RNA polymerase II transcription regulatory region sequence-specific DNA binding"/>
    <property type="evidence" value="ECO:0007669"/>
    <property type="project" value="InterPro"/>
</dbReference>
<dbReference type="InterPro" id="IPR050142">
    <property type="entry name" value="MADS-box/MEF2_TF"/>
</dbReference>
<dbReference type="EMBL" id="JADCNM010000002">
    <property type="protein sequence ID" value="KAG0493665.1"/>
    <property type="molecule type" value="Genomic_DNA"/>
</dbReference>
<dbReference type="PANTHER" id="PTHR48019">
    <property type="entry name" value="SERUM RESPONSE FACTOR HOMOLOG"/>
    <property type="match status" value="1"/>
</dbReference>
<gene>
    <name evidence="8" type="ORF">HPP92_004659</name>
</gene>
<comment type="caution">
    <text evidence="8">The sequence shown here is derived from an EMBL/GenBank/DDBJ whole genome shotgun (WGS) entry which is preliminary data.</text>
</comment>
<evidence type="ECO:0000256" key="3">
    <source>
        <dbReference type="ARBA" id="ARBA00023125"/>
    </source>
</evidence>
<evidence type="ECO:0000259" key="6">
    <source>
        <dbReference type="PROSITE" id="PS50066"/>
    </source>
</evidence>
<evidence type="ECO:0000256" key="2">
    <source>
        <dbReference type="ARBA" id="ARBA00023015"/>
    </source>
</evidence>
<keyword evidence="5" id="KW-0539">Nucleus</keyword>
<dbReference type="SMART" id="SM00432">
    <property type="entry name" value="MADS"/>
    <property type="match status" value="1"/>
</dbReference>
<keyword evidence="4" id="KW-0804">Transcription</keyword>
<organism evidence="8 9">
    <name type="scientific">Vanilla planifolia</name>
    <name type="common">Vanilla</name>
    <dbReference type="NCBI Taxonomy" id="51239"/>
    <lineage>
        <taxon>Eukaryota</taxon>
        <taxon>Viridiplantae</taxon>
        <taxon>Streptophyta</taxon>
        <taxon>Embryophyta</taxon>
        <taxon>Tracheophyta</taxon>
        <taxon>Spermatophyta</taxon>
        <taxon>Magnoliopsida</taxon>
        <taxon>Liliopsida</taxon>
        <taxon>Asparagales</taxon>
        <taxon>Orchidaceae</taxon>
        <taxon>Vanilloideae</taxon>
        <taxon>Vanilleae</taxon>
        <taxon>Vanilla</taxon>
    </lineage>
</organism>
<keyword evidence="2" id="KW-0805">Transcription regulation</keyword>
<dbReference type="Pfam" id="PF00319">
    <property type="entry name" value="SRF-TF"/>
    <property type="match status" value="1"/>
</dbReference>
<dbReference type="PROSITE" id="PS50066">
    <property type="entry name" value="MADS_BOX_2"/>
    <property type="match status" value="1"/>
</dbReference>
<dbReference type="SUPFAM" id="SSF55455">
    <property type="entry name" value="SRF-like"/>
    <property type="match status" value="1"/>
</dbReference>
<name>A0A835RSL9_VANPL</name>
<keyword evidence="3" id="KW-0238">DNA-binding</keyword>
<dbReference type="GO" id="GO:0009908">
    <property type="term" value="P:flower development"/>
    <property type="evidence" value="ECO:0007669"/>
    <property type="project" value="UniProtKB-ARBA"/>
</dbReference>
<dbReference type="OrthoDB" id="1898716at2759"/>
<proteinExistence type="predicted"/>
<feature type="domain" description="MADS-box" evidence="6">
    <location>
        <begin position="1"/>
        <end position="61"/>
    </location>
</feature>
<dbReference type="GO" id="GO:0099402">
    <property type="term" value="P:plant organ development"/>
    <property type="evidence" value="ECO:0007669"/>
    <property type="project" value="UniProtKB-ARBA"/>
</dbReference>
<evidence type="ECO:0000256" key="4">
    <source>
        <dbReference type="ARBA" id="ARBA00023163"/>
    </source>
</evidence>
<feature type="domain" description="K-box" evidence="7">
    <location>
        <begin position="83"/>
        <end position="173"/>
    </location>
</feature>
<evidence type="ECO:0000313" key="9">
    <source>
        <dbReference type="Proteomes" id="UP000639772"/>
    </source>
</evidence>
<dbReference type="GO" id="GO:0045944">
    <property type="term" value="P:positive regulation of transcription by RNA polymerase II"/>
    <property type="evidence" value="ECO:0007669"/>
    <property type="project" value="InterPro"/>
</dbReference>
<comment type="subcellular location">
    <subcellularLocation>
        <location evidence="1">Nucleus</location>
    </subcellularLocation>
</comment>
<evidence type="ECO:0000313" key="8">
    <source>
        <dbReference type="EMBL" id="KAG0493665.1"/>
    </source>
</evidence>
<dbReference type="Gene3D" id="3.40.1810.10">
    <property type="entry name" value="Transcription factor, MADS-box"/>
    <property type="match status" value="1"/>
</dbReference>
<dbReference type="PROSITE" id="PS51297">
    <property type="entry name" value="K_BOX"/>
    <property type="match status" value="1"/>
</dbReference>
<evidence type="ECO:0000259" key="7">
    <source>
        <dbReference type="PROSITE" id="PS51297"/>
    </source>
</evidence>
<dbReference type="PROSITE" id="PS00350">
    <property type="entry name" value="MADS_BOX_1"/>
    <property type="match status" value="1"/>
</dbReference>
<dbReference type="InterPro" id="IPR002100">
    <property type="entry name" value="TF_MADSbox"/>
</dbReference>
<dbReference type="PRINTS" id="PR00404">
    <property type="entry name" value="MADSDOMAIN"/>
</dbReference>
<evidence type="ECO:0000256" key="5">
    <source>
        <dbReference type="ARBA" id="ARBA00023242"/>
    </source>
</evidence>
<dbReference type="Pfam" id="PF01486">
    <property type="entry name" value="K-box"/>
    <property type="match status" value="1"/>
</dbReference>
<dbReference type="GO" id="GO:0005634">
    <property type="term" value="C:nucleus"/>
    <property type="evidence" value="ECO:0007669"/>
    <property type="project" value="UniProtKB-SubCell"/>
</dbReference>
<accession>A0A835RSL9</accession>
<dbReference type="InterPro" id="IPR036879">
    <property type="entry name" value="TF_MADSbox_sf"/>
</dbReference>
<dbReference type="AlphaFoldDB" id="A0A835RSL9"/>
<dbReference type="Proteomes" id="UP000639772">
    <property type="component" value="Unassembled WGS sequence"/>
</dbReference>
<sequence>MVRGKTEMRRIENAASRQVTFSKRRNGLLKKAFELSVLCDAEVGLIVFSPRGKLYEFSSSSMLKTIERYNIYTRDSSGSSYSTEKSTQDAEVMLQKIELLETSKRKLMGESLESCELEELHELEHQLEQSICRIRGRKNLLLADHLAQLTSREKILREENAILQKQWKEALLPVDISGEVVPQSDSQYKDVETELFIGWPSRQRTQ</sequence>